<evidence type="ECO:0000256" key="4">
    <source>
        <dbReference type="ARBA" id="ARBA00023163"/>
    </source>
</evidence>
<dbReference type="PRINTS" id="PR00039">
    <property type="entry name" value="HTHLYSR"/>
</dbReference>
<dbReference type="PANTHER" id="PTHR30419:SF30">
    <property type="entry name" value="LYSR FAMILY TRANSCRIPTIONAL REGULATOR"/>
    <property type="match status" value="1"/>
</dbReference>
<feature type="domain" description="HTH lysR-type" evidence="5">
    <location>
        <begin position="6"/>
        <end position="63"/>
    </location>
</feature>
<dbReference type="Gene3D" id="1.10.10.10">
    <property type="entry name" value="Winged helix-like DNA-binding domain superfamily/Winged helix DNA-binding domain"/>
    <property type="match status" value="1"/>
</dbReference>
<dbReference type="SUPFAM" id="SSF46785">
    <property type="entry name" value="Winged helix' DNA-binding domain"/>
    <property type="match status" value="1"/>
</dbReference>
<dbReference type="EMBL" id="CP136512">
    <property type="protein sequence ID" value="WOD15728.1"/>
    <property type="molecule type" value="Genomic_DNA"/>
</dbReference>
<dbReference type="Gene3D" id="3.40.190.290">
    <property type="match status" value="1"/>
</dbReference>
<evidence type="ECO:0000256" key="1">
    <source>
        <dbReference type="ARBA" id="ARBA00009437"/>
    </source>
</evidence>
<dbReference type="Pfam" id="PF00126">
    <property type="entry name" value="HTH_1"/>
    <property type="match status" value="1"/>
</dbReference>
<comment type="similarity">
    <text evidence="1">Belongs to the LysR transcriptional regulatory family.</text>
</comment>
<protein>
    <submittedName>
        <fullName evidence="6">LysR family transcriptional regulator</fullName>
    </submittedName>
</protein>
<dbReference type="SUPFAM" id="SSF53850">
    <property type="entry name" value="Periplasmic binding protein-like II"/>
    <property type="match status" value="1"/>
</dbReference>
<evidence type="ECO:0000256" key="2">
    <source>
        <dbReference type="ARBA" id="ARBA00023015"/>
    </source>
</evidence>
<organism evidence="6 7">
    <name type="scientific">Paraburkholderia kirstenboschensis</name>
    <dbReference type="NCBI Taxonomy" id="1245436"/>
    <lineage>
        <taxon>Bacteria</taxon>
        <taxon>Pseudomonadati</taxon>
        <taxon>Pseudomonadota</taxon>
        <taxon>Betaproteobacteria</taxon>
        <taxon>Burkholderiales</taxon>
        <taxon>Burkholderiaceae</taxon>
        <taxon>Paraburkholderia</taxon>
    </lineage>
</organism>
<evidence type="ECO:0000313" key="6">
    <source>
        <dbReference type="EMBL" id="WOD15728.1"/>
    </source>
</evidence>
<proteinExistence type="inferred from homology"/>
<reference evidence="6 7" key="1">
    <citation type="submission" date="2023-10" db="EMBL/GenBank/DDBJ databases">
        <title>Surface-active antibiotics is a multifunctional adaptation for post-fire microbes.</title>
        <authorList>
            <person name="Liu M.D."/>
            <person name="Du Y."/>
            <person name="Koupaei S.K."/>
            <person name="Kim N.R."/>
            <person name="Zhang W."/>
            <person name="Traxler M.F."/>
        </authorList>
    </citation>
    <scope>NUCLEOTIDE SEQUENCE [LARGE SCALE GENOMIC DNA]</scope>
    <source>
        <strain evidence="6 7">F3</strain>
    </source>
</reference>
<dbReference type="InterPro" id="IPR036388">
    <property type="entry name" value="WH-like_DNA-bd_sf"/>
</dbReference>
<sequence length="313" mass="34334">MALTRVTIRQFEAFLAIVDLHSIGAAAERLGLTSSAVSQLLAELETELGFRLFDRTTRRVNLSSAGQDFLASAESVLRHVRAAAQSADDIRNRAAGIVRIGAPLVLASTALPAAIAEYARDKPKVVVRICDTVVEQLVERVESADVDLAVGPDRQSGARVRRDCAFASPWVMWCAPSHPLGTRRRVQWQQLRDIPIVATGRDHERAVDQMLANLPVEARIVPVDVVDNVTTAFGIASRGLAVTLAPAYVAPLARTFGLVMKRIVEPETIREVCVYRSTERALSPPAAGFVDFLLPWLKRWDRETQADARARRG</sequence>
<keyword evidence="3" id="KW-0238">DNA-binding</keyword>
<evidence type="ECO:0000313" key="7">
    <source>
        <dbReference type="Proteomes" id="UP001302652"/>
    </source>
</evidence>
<dbReference type="InterPro" id="IPR050950">
    <property type="entry name" value="HTH-type_LysR_regulators"/>
</dbReference>
<keyword evidence="4" id="KW-0804">Transcription</keyword>
<dbReference type="Proteomes" id="UP001302652">
    <property type="component" value="Chromosome 2"/>
</dbReference>
<dbReference type="RefSeq" id="WP_317018099.1">
    <property type="nucleotide sequence ID" value="NZ_CP136512.1"/>
</dbReference>
<dbReference type="Pfam" id="PF03466">
    <property type="entry name" value="LysR_substrate"/>
    <property type="match status" value="1"/>
</dbReference>
<dbReference type="InterPro" id="IPR005119">
    <property type="entry name" value="LysR_subst-bd"/>
</dbReference>
<dbReference type="PROSITE" id="PS50931">
    <property type="entry name" value="HTH_LYSR"/>
    <property type="match status" value="1"/>
</dbReference>
<keyword evidence="2" id="KW-0805">Transcription regulation</keyword>
<name>A0ABZ0EHU6_9BURK</name>
<evidence type="ECO:0000259" key="5">
    <source>
        <dbReference type="PROSITE" id="PS50931"/>
    </source>
</evidence>
<dbReference type="InterPro" id="IPR036390">
    <property type="entry name" value="WH_DNA-bd_sf"/>
</dbReference>
<keyword evidence="7" id="KW-1185">Reference proteome</keyword>
<dbReference type="InterPro" id="IPR000847">
    <property type="entry name" value="LysR_HTH_N"/>
</dbReference>
<accession>A0ABZ0EHU6</accession>
<dbReference type="PANTHER" id="PTHR30419">
    <property type="entry name" value="HTH-TYPE TRANSCRIPTIONAL REGULATOR YBHD"/>
    <property type="match status" value="1"/>
</dbReference>
<gene>
    <name evidence="6" type="ORF">RW095_21010</name>
</gene>
<evidence type="ECO:0000256" key="3">
    <source>
        <dbReference type="ARBA" id="ARBA00023125"/>
    </source>
</evidence>